<reference evidence="2" key="1">
    <citation type="submission" date="2013-03" db="EMBL/GenBank/DDBJ databases">
        <title>The Genome Sequence of Anopheles minimus MINIMUS1.</title>
        <authorList>
            <consortium name="The Broad Institute Genomics Platform"/>
            <person name="Neafsey D.E."/>
            <person name="Walton C."/>
            <person name="Walker B."/>
            <person name="Young S.K."/>
            <person name="Zeng Q."/>
            <person name="Gargeya S."/>
            <person name="Fitzgerald M."/>
            <person name="Haas B."/>
            <person name="Abouelleil A."/>
            <person name="Allen A.W."/>
            <person name="Alvarado L."/>
            <person name="Arachchi H.M."/>
            <person name="Berlin A.M."/>
            <person name="Chapman S.B."/>
            <person name="Gainer-Dewar J."/>
            <person name="Goldberg J."/>
            <person name="Griggs A."/>
            <person name="Gujja S."/>
            <person name="Hansen M."/>
            <person name="Howarth C."/>
            <person name="Imamovic A."/>
            <person name="Ireland A."/>
            <person name="Larimer J."/>
            <person name="McCowan C."/>
            <person name="Murphy C."/>
            <person name="Pearson M."/>
            <person name="Poon T.W."/>
            <person name="Priest M."/>
            <person name="Roberts A."/>
            <person name="Saif S."/>
            <person name="Shea T."/>
            <person name="Sisk P."/>
            <person name="Sykes S."/>
            <person name="Wortman J."/>
            <person name="Nusbaum C."/>
            <person name="Birren B."/>
        </authorList>
    </citation>
    <scope>NUCLEOTIDE SEQUENCE [LARGE SCALE GENOMIC DNA]</scope>
    <source>
        <strain evidence="2">MINIMUS1</strain>
    </source>
</reference>
<protein>
    <submittedName>
        <fullName evidence="1">Uncharacterized protein</fullName>
    </submittedName>
</protein>
<evidence type="ECO:0000313" key="2">
    <source>
        <dbReference type="Proteomes" id="UP000075920"/>
    </source>
</evidence>
<organism evidence="1 2">
    <name type="scientific">Anopheles minimus</name>
    <dbReference type="NCBI Taxonomy" id="112268"/>
    <lineage>
        <taxon>Eukaryota</taxon>
        <taxon>Metazoa</taxon>
        <taxon>Ecdysozoa</taxon>
        <taxon>Arthropoda</taxon>
        <taxon>Hexapoda</taxon>
        <taxon>Insecta</taxon>
        <taxon>Pterygota</taxon>
        <taxon>Neoptera</taxon>
        <taxon>Endopterygota</taxon>
        <taxon>Diptera</taxon>
        <taxon>Nematocera</taxon>
        <taxon>Culicoidea</taxon>
        <taxon>Culicidae</taxon>
        <taxon>Anophelinae</taxon>
        <taxon>Anopheles</taxon>
    </lineage>
</organism>
<dbReference type="AlphaFoldDB" id="A0A182WPP3"/>
<reference evidence="1" key="2">
    <citation type="submission" date="2020-05" db="UniProtKB">
        <authorList>
            <consortium name="EnsemblMetazoa"/>
        </authorList>
    </citation>
    <scope>IDENTIFICATION</scope>
    <source>
        <strain evidence="1">MINIMUS1</strain>
    </source>
</reference>
<dbReference type="Proteomes" id="UP000075920">
    <property type="component" value="Unassembled WGS sequence"/>
</dbReference>
<accession>A0A182WPP3</accession>
<name>A0A182WPP3_9DIPT</name>
<sequence>MAIKRCRAVNCDEDEAIVRTALSLCMVEKHRRNCNLVPFCEERLSCAPGNLKHKKECGMCKFGKNFRVRNIPVVSRLQ</sequence>
<dbReference type="VEuPathDB" id="VectorBase:AMIN014637"/>
<dbReference type="EnsemblMetazoa" id="AMIN014637-RA">
    <property type="protein sequence ID" value="AMIN014637-PA"/>
    <property type="gene ID" value="AMIN014637"/>
</dbReference>
<proteinExistence type="predicted"/>
<evidence type="ECO:0000313" key="1">
    <source>
        <dbReference type="EnsemblMetazoa" id="AMIN014637-PA"/>
    </source>
</evidence>
<keyword evidence="2" id="KW-1185">Reference proteome</keyword>